<name>A0AAW6CDR5_FLAPL</name>
<evidence type="ECO:0000313" key="1">
    <source>
        <dbReference type="EMBL" id="MDB7908916.1"/>
    </source>
</evidence>
<gene>
    <name evidence="1" type="ORF">PND83_23320</name>
</gene>
<sequence length="102" mass="12285">VIQSPYSMEFTDEQARKQIKRELLRDETGGEWLIGKLGIRAYYDVEYEEMIQDTEWWERHQGQNIMLRRKLRINGRSGYWELVFSHTLPLGPVPEEMRPCVR</sequence>
<dbReference type="RefSeq" id="WP_271909041.1">
    <property type="nucleotide sequence ID" value="NZ_JAQLWO010000052.1"/>
</dbReference>
<evidence type="ECO:0008006" key="3">
    <source>
        <dbReference type="Google" id="ProtNLM"/>
    </source>
</evidence>
<evidence type="ECO:0000313" key="2">
    <source>
        <dbReference type="Proteomes" id="UP001211006"/>
    </source>
</evidence>
<dbReference type="AlphaFoldDB" id="A0AAW6CDR5"/>
<organism evidence="1 2">
    <name type="scientific">Flavonifractor plautii</name>
    <name type="common">Fusobacterium plautii</name>
    <dbReference type="NCBI Taxonomy" id="292800"/>
    <lineage>
        <taxon>Bacteria</taxon>
        <taxon>Bacillati</taxon>
        <taxon>Bacillota</taxon>
        <taxon>Clostridia</taxon>
        <taxon>Eubacteriales</taxon>
        <taxon>Oscillospiraceae</taxon>
        <taxon>Flavonifractor</taxon>
    </lineage>
</organism>
<accession>A0AAW6CDR5</accession>
<reference evidence="1" key="1">
    <citation type="submission" date="2023-01" db="EMBL/GenBank/DDBJ databases">
        <title>Human gut microbiome strain richness.</title>
        <authorList>
            <person name="Chen-Liaw A."/>
        </authorList>
    </citation>
    <scope>NUCLEOTIDE SEQUENCE</scope>
    <source>
        <strain evidence="1">2225st1_A6_2225SCRN_200828</strain>
    </source>
</reference>
<dbReference type="Proteomes" id="UP001211006">
    <property type="component" value="Unassembled WGS sequence"/>
</dbReference>
<dbReference type="EMBL" id="JAQLWO010000052">
    <property type="protein sequence ID" value="MDB7908916.1"/>
    <property type="molecule type" value="Genomic_DNA"/>
</dbReference>
<feature type="non-terminal residue" evidence="1">
    <location>
        <position position="1"/>
    </location>
</feature>
<protein>
    <recommendedName>
        <fullName evidence="3">Transposase</fullName>
    </recommendedName>
</protein>
<comment type="caution">
    <text evidence="1">The sequence shown here is derived from an EMBL/GenBank/DDBJ whole genome shotgun (WGS) entry which is preliminary data.</text>
</comment>
<proteinExistence type="predicted"/>